<protein>
    <submittedName>
        <fullName evidence="1">Uncharacterized protein</fullName>
    </submittedName>
</protein>
<dbReference type="AlphaFoldDB" id="A0A7Z0N712"/>
<proteinExistence type="predicted"/>
<dbReference type="EMBL" id="JACCGK010000008">
    <property type="protein sequence ID" value="NYT72823.1"/>
    <property type="molecule type" value="Genomic_DNA"/>
</dbReference>
<evidence type="ECO:0000313" key="1">
    <source>
        <dbReference type="EMBL" id="NYT72823.1"/>
    </source>
</evidence>
<accession>A0A7Z0N712</accession>
<dbReference type="Proteomes" id="UP000520876">
    <property type="component" value="Unassembled WGS sequence"/>
</dbReference>
<comment type="caution">
    <text evidence="1">The sequence shown here is derived from an EMBL/GenBank/DDBJ whole genome shotgun (WGS) entry which is preliminary data.</text>
</comment>
<sequence length="138" mass="15671">MRLELDEPEAPTLLYFPHAELASEEDWLLDTIRRYNESTLAEMRTDYVIPLTTKLASYVEKLEQDKGASTSAAEAKGIEKELSKLYKQQAELHTFDEKLRHYADQRISLDLDDGVKVNYGKFGDLLAEMKAVTGEKAG</sequence>
<reference evidence="1 2" key="1">
    <citation type="submission" date="2020-07" db="EMBL/GenBank/DDBJ databases">
        <title>Halomonas sp. QX-2 draft genome sequence.</title>
        <authorList>
            <person name="Qiu X."/>
        </authorList>
    </citation>
    <scope>NUCLEOTIDE SEQUENCE [LARGE SCALE GENOMIC DNA]</scope>
    <source>
        <strain evidence="1 2">QX-2</strain>
    </source>
</reference>
<evidence type="ECO:0000313" key="2">
    <source>
        <dbReference type="Proteomes" id="UP000520876"/>
    </source>
</evidence>
<gene>
    <name evidence="1" type="ORF">HZU72_10330</name>
</gene>
<organism evidence="1 2">
    <name type="scientific">Vreelandella sedimenti</name>
    <dbReference type="NCBI Taxonomy" id="2729618"/>
    <lineage>
        <taxon>Bacteria</taxon>
        <taxon>Pseudomonadati</taxon>
        <taxon>Pseudomonadota</taxon>
        <taxon>Gammaproteobacteria</taxon>
        <taxon>Oceanospirillales</taxon>
        <taxon>Halomonadaceae</taxon>
        <taxon>Vreelandella</taxon>
    </lineage>
</organism>
<keyword evidence="2" id="KW-1185">Reference proteome</keyword>
<name>A0A7Z0N712_9GAMM</name>